<proteinExistence type="predicted"/>
<name>A0A378JNS2_9GAMM</name>
<evidence type="ECO:0000313" key="10">
    <source>
        <dbReference type="Proteomes" id="UP000254794"/>
    </source>
</evidence>
<dbReference type="PRINTS" id="PR00050">
    <property type="entry name" value="COLDSHOCK"/>
</dbReference>
<dbReference type="Gene3D" id="2.40.50.140">
    <property type="entry name" value="Nucleic acid-binding proteins"/>
    <property type="match status" value="1"/>
</dbReference>
<dbReference type="EMBL" id="UGOD01000001">
    <property type="protein sequence ID" value="STX52328.1"/>
    <property type="molecule type" value="Genomic_DNA"/>
</dbReference>
<reference evidence="9 10" key="1">
    <citation type="submission" date="2018-06" db="EMBL/GenBank/DDBJ databases">
        <authorList>
            <consortium name="Pathogen Informatics"/>
            <person name="Doyle S."/>
        </authorList>
    </citation>
    <scope>NUCLEOTIDE SEQUENCE [LARGE SCALE GENOMIC DNA]</scope>
    <source>
        <strain evidence="9 10">NCTC13316</strain>
    </source>
</reference>
<dbReference type="PIRSF" id="PIRSF002599">
    <property type="entry name" value="Cold_shock_A"/>
    <property type="match status" value="1"/>
</dbReference>
<dbReference type="RefSeq" id="WP_115331895.1">
    <property type="nucleotide sequence ID" value="NZ_CAAAHP010000005.1"/>
</dbReference>
<dbReference type="PROSITE" id="PS00352">
    <property type="entry name" value="CSD_1"/>
    <property type="match status" value="1"/>
</dbReference>
<protein>
    <submittedName>
        <fullName evidence="9">Cold shock-like protein CspD</fullName>
    </submittedName>
</protein>
<dbReference type="SMART" id="SM00357">
    <property type="entry name" value="CSP"/>
    <property type="match status" value="1"/>
</dbReference>
<keyword evidence="3" id="KW-0805">Transcription regulation</keyword>
<dbReference type="Pfam" id="PF00313">
    <property type="entry name" value="CSD"/>
    <property type="match status" value="1"/>
</dbReference>
<dbReference type="InterPro" id="IPR012340">
    <property type="entry name" value="NA-bd_OB-fold"/>
</dbReference>
<dbReference type="PROSITE" id="PS51857">
    <property type="entry name" value="CSD_2"/>
    <property type="match status" value="1"/>
</dbReference>
<dbReference type="OrthoDB" id="9810590at2"/>
<dbReference type="InterPro" id="IPR012156">
    <property type="entry name" value="Cold_shock_CspA"/>
</dbReference>
<evidence type="ECO:0000256" key="5">
    <source>
        <dbReference type="ARBA" id="ARBA00023159"/>
    </source>
</evidence>
<dbReference type="AlphaFoldDB" id="A0A378JNS2"/>
<evidence type="ECO:0000313" key="9">
    <source>
        <dbReference type="EMBL" id="STX52328.1"/>
    </source>
</evidence>
<dbReference type="SUPFAM" id="SSF50249">
    <property type="entry name" value="Nucleic acid-binding proteins"/>
    <property type="match status" value="1"/>
</dbReference>
<keyword evidence="4" id="KW-0238">DNA-binding</keyword>
<dbReference type="PANTHER" id="PTHR46565:SF27">
    <property type="entry name" value="COLD SHOCK DOMAIN-CONTAINING PROTEIN 3-LIKE"/>
    <property type="match status" value="1"/>
</dbReference>
<evidence type="ECO:0000259" key="8">
    <source>
        <dbReference type="PROSITE" id="PS51857"/>
    </source>
</evidence>
<dbReference type="GO" id="GO:0005829">
    <property type="term" value="C:cytosol"/>
    <property type="evidence" value="ECO:0007669"/>
    <property type="project" value="UniProtKB-ARBA"/>
</dbReference>
<evidence type="ECO:0000256" key="2">
    <source>
        <dbReference type="ARBA" id="ARBA00022490"/>
    </source>
</evidence>
<accession>A0A378JNS2</accession>
<keyword evidence="5" id="KW-0010">Activator</keyword>
<dbReference type="InterPro" id="IPR019844">
    <property type="entry name" value="CSD_CS"/>
</dbReference>
<evidence type="ECO:0000256" key="6">
    <source>
        <dbReference type="ARBA" id="ARBA00023163"/>
    </source>
</evidence>
<comment type="subcellular location">
    <subcellularLocation>
        <location evidence="1 7">Cytoplasm</location>
    </subcellularLocation>
</comment>
<evidence type="ECO:0000256" key="4">
    <source>
        <dbReference type="ARBA" id="ARBA00023125"/>
    </source>
</evidence>
<organism evidence="9 10">
    <name type="scientific">Legionella busanensis</name>
    <dbReference type="NCBI Taxonomy" id="190655"/>
    <lineage>
        <taxon>Bacteria</taxon>
        <taxon>Pseudomonadati</taxon>
        <taxon>Pseudomonadota</taxon>
        <taxon>Gammaproteobacteria</taxon>
        <taxon>Legionellales</taxon>
        <taxon>Legionellaceae</taxon>
        <taxon>Legionella</taxon>
    </lineage>
</organism>
<dbReference type="InterPro" id="IPR011129">
    <property type="entry name" value="CSD"/>
</dbReference>
<keyword evidence="6" id="KW-0804">Transcription</keyword>
<evidence type="ECO:0000256" key="7">
    <source>
        <dbReference type="RuleBase" id="RU000408"/>
    </source>
</evidence>
<feature type="domain" description="CSD" evidence="8">
    <location>
        <begin position="3"/>
        <end position="68"/>
    </location>
</feature>
<evidence type="ECO:0000256" key="1">
    <source>
        <dbReference type="ARBA" id="ARBA00004496"/>
    </source>
</evidence>
<dbReference type="PANTHER" id="PTHR46565">
    <property type="entry name" value="COLD SHOCK DOMAIN PROTEIN 2"/>
    <property type="match status" value="1"/>
</dbReference>
<evidence type="ECO:0000256" key="3">
    <source>
        <dbReference type="ARBA" id="ARBA00023015"/>
    </source>
</evidence>
<dbReference type="InterPro" id="IPR002059">
    <property type="entry name" value="CSP_DNA-bd"/>
</dbReference>
<sequence>MQTETGTVVRFNKIKGYGFISSDRDNREIFIHFSEVQTQGYKELKPGQRVSFLLARGEKGEFARQVQVID</sequence>
<keyword evidence="10" id="KW-1185">Reference proteome</keyword>
<gene>
    <name evidence="9" type="primary">cspD_2</name>
    <name evidence="9" type="ORF">NCTC13316_02441</name>
</gene>
<dbReference type="Proteomes" id="UP000254794">
    <property type="component" value="Unassembled WGS sequence"/>
</dbReference>
<dbReference type="GO" id="GO:0003677">
    <property type="term" value="F:DNA binding"/>
    <property type="evidence" value="ECO:0007669"/>
    <property type="project" value="UniProtKB-KW"/>
</dbReference>
<keyword evidence="2" id="KW-0963">Cytoplasm</keyword>